<dbReference type="OrthoDB" id="1815804at2"/>
<proteinExistence type="predicted"/>
<name>A0A1H6L667_RUMFL</name>
<protein>
    <submittedName>
        <fullName evidence="1">Uncharacterized protein</fullName>
    </submittedName>
</protein>
<dbReference type="EMBL" id="FNWV01000016">
    <property type="protein sequence ID" value="SEH83983.1"/>
    <property type="molecule type" value="Genomic_DNA"/>
</dbReference>
<dbReference type="RefSeq" id="WP_074718806.1">
    <property type="nucleotide sequence ID" value="NZ_FNWV01000016.1"/>
</dbReference>
<sequence>MLAKKDVELKCLNTAIENCLSQKGDSKRIGKLMSGIDVDRESDERPDFIRYVAPANKNDRGIVVGIEHFMVDHLSKEKQSKKKTKYQSMGRIHQSNTLAYFNKWQEKVLNSEHIPDEAITGLCDTLSAHFNNSAYATIKTFYYSFKSALDTHMASIDEYKRAIKVEADKRNADNRLIILIEVHSAFQNLFFHHNGKVHYENTPVLLVLDEFIQLLEKADKRVDYYVLTFGDTLDTSTRIVTINAKDIRGSLKKQHIPIYHYCGADLYLPKDLAFVNDYSMEMKHEEHGEEITFQAFPTMSTMRPEYKLKFIYSALRMVYYYYAKKEPVVLDLDVERTLEILFSYIVSWRKCKDDNWSYEPVCLVTPTVDYIEKAFDAFDKRWKISEILNQDLVSLLDSYDK</sequence>
<accession>A0A1H6L667</accession>
<dbReference type="AlphaFoldDB" id="A0A1H6L667"/>
<evidence type="ECO:0000313" key="1">
    <source>
        <dbReference type="EMBL" id="SEH83983.1"/>
    </source>
</evidence>
<organism evidence="1 2">
    <name type="scientific">Ruminococcus flavefaciens</name>
    <dbReference type="NCBI Taxonomy" id="1265"/>
    <lineage>
        <taxon>Bacteria</taxon>
        <taxon>Bacillati</taxon>
        <taxon>Bacillota</taxon>
        <taxon>Clostridia</taxon>
        <taxon>Eubacteriales</taxon>
        <taxon>Oscillospiraceae</taxon>
        <taxon>Ruminococcus</taxon>
    </lineage>
</organism>
<gene>
    <name evidence="1" type="ORF">SAMN02910265_02980</name>
</gene>
<reference evidence="1 2" key="1">
    <citation type="submission" date="2016-10" db="EMBL/GenBank/DDBJ databases">
        <authorList>
            <person name="de Groot N.N."/>
        </authorList>
    </citation>
    <scope>NUCLEOTIDE SEQUENCE [LARGE SCALE GENOMIC DNA]</scope>
    <source>
        <strain evidence="1 2">YAD2003</strain>
    </source>
</reference>
<evidence type="ECO:0000313" key="2">
    <source>
        <dbReference type="Proteomes" id="UP000183190"/>
    </source>
</evidence>
<dbReference type="Proteomes" id="UP000183190">
    <property type="component" value="Unassembled WGS sequence"/>
</dbReference>